<proteinExistence type="predicted"/>
<gene>
    <name evidence="1" type="ORF">J2S55_008318</name>
</gene>
<dbReference type="Proteomes" id="UP001230426">
    <property type="component" value="Unassembled WGS sequence"/>
</dbReference>
<keyword evidence="2" id="KW-1185">Reference proteome</keyword>
<evidence type="ECO:0000313" key="1">
    <source>
        <dbReference type="EMBL" id="MDP9869052.1"/>
    </source>
</evidence>
<sequence length="40" mass="4594">MYAARSLTDLGVQFETLTLEERVDRMTTNLGLFLDRVFNG</sequence>
<name>A0ABT9RID6_9ACTN</name>
<evidence type="ECO:0000313" key="2">
    <source>
        <dbReference type="Proteomes" id="UP001230426"/>
    </source>
</evidence>
<dbReference type="RefSeq" id="WP_306872522.1">
    <property type="nucleotide sequence ID" value="NZ_JAUSRB010000002.1"/>
</dbReference>
<protein>
    <submittedName>
        <fullName evidence="1">Uncharacterized protein</fullName>
    </submittedName>
</protein>
<organism evidence="1 2">
    <name type="scientific">Streptosporangium brasiliense</name>
    <dbReference type="NCBI Taxonomy" id="47480"/>
    <lineage>
        <taxon>Bacteria</taxon>
        <taxon>Bacillati</taxon>
        <taxon>Actinomycetota</taxon>
        <taxon>Actinomycetes</taxon>
        <taxon>Streptosporangiales</taxon>
        <taxon>Streptosporangiaceae</taxon>
        <taxon>Streptosporangium</taxon>
    </lineage>
</organism>
<reference evidence="1 2" key="1">
    <citation type="submission" date="2023-07" db="EMBL/GenBank/DDBJ databases">
        <title>Sequencing the genomes of 1000 actinobacteria strains.</title>
        <authorList>
            <person name="Klenk H.-P."/>
        </authorList>
    </citation>
    <scope>NUCLEOTIDE SEQUENCE [LARGE SCALE GENOMIC DNA]</scope>
    <source>
        <strain evidence="1 2">DSM 44109</strain>
    </source>
</reference>
<comment type="caution">
    <text evidence="1">The sequence shown here is derived from an EMBL/GenBank/DDBJ whole genome shotgun (WGS) entry which is preliminary data.</text>
</comment>
<dbReference type="EMBL" id="JAUSRB010000002">
    <property type="protein sequence ID" value="MDP9869052.1"/>
    <property type="molecule type" value="Genomic_DNA"/>
</dbReference>
<accession>A0ABT9RID6</accession>